<proteinExistence type="inferred from homology"/>
<dbReference type="PANTHER" id="PTHR34090:SF1">
    <property type="entry name" value="LARGE RIBOSOMAL SUBUNIT PROTEIN ML52"/>
    <property type="match status" value="1"/>
</dbReference>
<organism evidence="10 11">
    <name type="scientific">Manduca sexta</name>
    <name type="common">Tobacco hawkmoth</name>
    <name type="synonym">Tobacco hornworm</name>
    <dbReference type="NCBI Taxonomy" id="7130"/>
    <lineage>
        <taxon>Eukaryota</taxon>
        <taxon>Metazoa</taxon>
        <taxon>Ecdysozoa</taxon>
        <taxon>Arthropoda</taxon>
        <taxon>Hexapoda</taxon>
        <taxon>Insecta</taxon>
        <taxon>Pterygota</taxon>
        <taxon>Neoptera</taxon>
        <taxon>Endopterygota</taxon>
        <taxon>Lepidoptera</taxon>
        <taxon>Glossata</taxon>
        <taxon>Ditrysia</taxon>
        <taxon>Bombycoidea</taxon>
        <taxon>Sphingidae</taxon>
        <taxon>Sphinginae</taxon>
        <taxon>Sphingini</taxon>
        <taxon>Manduca</taxon>
    </lineage>
</organism>
<dbReference type="Proteomes" id="UP000791440">
    <property type="component" value="Unassembled WGS sequence"/>
</dbReference>
<keyword evidence="3" id="KW-0809">Transit peptide</keyword>
<gene>
    <name evidence="10" type="ORF">O3G_MSEX012125</name>
</gene>
<dbReference type="EMBL" id="JH668686">
    <property type="protein sequence ID" value="KAG6460638.1"/>
    <property type="molecule type" value="Genomic_DNA"/>
</dbReference>
<keyword evidence="11" id="KW-1185">Reference proteome</keyword>
<dbReference type="AlphaFoldDB" id="A0A922CWJ1"/>
<dbReference type="OrthoDB" id="10249237at2759"/>
<evidence type="ECO:0000256" key="1">
    <source>
        <dbReference type="ARBA" id="ARBA00004173"/>
    </source>
</evidence>
<evidence type="ECO:0000256" key="3">
    <source>
        <dbReference type="ARBA" id="ARBA00022946"/>
    </source>
</evidence>
<comment type="similarity">
    <text evidence="2">Belongs to the mitochondrion-specific ribosomal protein mL52 family.</text>
</comment>
<sequence>MSVTLRLGLINKVVARALSSTAVLSTKEWRVARGLPVNRNAEGILTDGPDYTFLDGRPTPLLHKQKLRMLRQRQYAEQIVQLCSELDFAKERYQKMQLAKEQEKQQILSDRLKPKGSALYKKK</sequence>
<evidence type="ECO:0000313" key="10">
    <source>
        <dbReference type="EMBL" id="KAG6460638.1"/>
    </source>
</evidence>
<evidence type="ECO:0000256" key="2">
    <source>
        <dbReference type="ARBA" id="ARBA00007232"/>
    </source>
</evidence>
<evidence type="ECO:0000256" key="8">
    <source>
        <dbReference type="ARBA" id="ARBA00035425"/>
    </source>
</evidence>
<dbReference type="PANTHER" id="PTHR34090">
    <property type="entry name" value="39S RIBOSOMAL PROTEIN L52, MITOCHONDRIAL"/>
    <property type="match status" value="1"/>
</dbReference>
<evidence type="ECO:0000256" key="5">
    <source>
        <dbReference type="ARBA" id="ARBA00023128"/>
    </source>
</evidence>
<keyword evidence="5" id="KW-0496">Mitochondrion</keyword>
<dbReference type="Pfam" id="PF18699">
    <property type="entry name" value="MRPL52"/>
    <property type="match status" value="1"/>
</dbReference>
<accession>A0A922CWJ1</accession>
<feature type="region of interest" description="Disordered" evidence="9">
    <location>
        <begin position="104"/>
        <end position="123"/>
    </location>
</feature>
<reference evidence="10" key="1">
    <citation type="journal article" date="2016" name="Insect Biochem. Mol. Biol.">
        <title>Multifaceted biological insights from a draft genome sequence of the tobacco hornworm moth, Manduca sexta.</title>
        <authorList>
            <person name="Kanost M.R."/>
            <person name="Arrese E.L."/>
            <person name="Cao X."/>
            <person name="Chen Y.R."/>
            <person name="Chellapilla S."/>
            <person name="Goldsmith M.R."/>
            <person name="Grosse-Wilde E."/>
            <person name="Heckel D.G."/>
            <person name="Herndon N."/>
            <person name="Jiang H."/>
            <person name="Papanicolaou A."/>
            <person name="Qu J."/>
            <person name="Soulages J.L."/>
            <person name="Vogel H."/>
            <person name="Walters J."/>
            <person name="Waterhouse R.M."/>
            <person name="Ahn S.J."/>
            <person name="Almeida F.C."/>
            <person name="An C."/>
            <person name="Aqrawi P."/>
            <person name="Bretschneider A."/>
            <person name="Bryant W.B."/>
            <person name="Bucks S."/>
            <person name="Chao H."/>
            <person name="Chevignon G."/>
            <person name="Christen J.M."/>
            <person name="Clarke D.F."/>
            <person name="Dittmer N.T."/>
            <person name="Ferguson L.C.F."/>
            <person name="Garavelou S."/>
            <person name="Gordon K.H.J."/>
            <person name="Gunaratna R.T."/>
            <person name="Han Y."/>
            <person name="Hauser F."/>
            <person name="He Y."/>
            <person name="Heidel-Fischer H."/>
            <person name="Hirsh A."/>
            <person name="Hu Y."/>
            <person name="Jiang H."/>
            <person name="Kalra D."/>
            <person name="Klinner C."/>
            <person name="Konig C."/>
            <person name="Kovar C."/>
            <person name="Kroll A.R."/>
            <person name="Kuwar S.S."/>
            <person name="Lee S.L."/>
            <person name="Lehman R."/>
            <person name="Li K."/>
            <person name="Li Z."/>
            <person name="Liang H."/>
            <person name="Lovelace S."/>
            <person name="Lu Z."/>
            <person name="Mansfield J.H."/>
            <person name="McCulloch K.J."/>
            <person name="Mathew T."/>
            <person name="Morton B."/>
            <person name="Muzny D.M."/>
            <person name="Neunemann D."/>
            <person name="Ongeri F."/>
            <person name="Pauchet Y."/>
            <person name="Pu L.L."/>
            <person name="Pyrousis I."/>
            <person name="Rao X.J."/>
            <person name="Redding A."/>
            <person name="Roesel C."/>
            <person name="Sanchez-Gracia A."/>
            <person name="Schaack S."/>
            <person name="Shukla A."/>
            <person name="Tetreau G."/>
            <person name="Wang Y."/>
            <person name="Xiong G.H."/>
            <person name="Traut W."/>
            <person name="Walsh T.K."/>
            <person name="Worley K.C."/>
            <person name="Wu D."/>
            <person name="Wu W."/>
            <person name="Wu Y.Q."/>
            <person name="Zhang X."/>
            <person name="Zou Z."/>
            <person name="Zucker H."/>
            <person name="Briscoe A.D."/>
            <person name="Burmester T."/>
            <person name="Clem R.J."/>
            <person name="Feyereisen R."/>
            <person name="Grimmelikhuijzen C.J.P."/>
            <person name="Hamodrakas S.J."/>
            <person name="Hansson B.S."/>
            <person name="Huguet E."/>
            <person name="Jermiin L.S."/>
            <person name="Lan Q."/>
            <person name="Lehman H.K."/>
            <person name="Lorenzen M."/>
            <person name="Merzendorfer H."/>
            <person name="Michalopoulos I."/>
            <person name="Morton D.B."/>
            <person name="Muthukrishnan S."/>
            <person name="Oakeshott J.G."/>
            <person name="Palmer W."/>
            <person name="Park Y."/>
            <person name="Passarelli A.L."/>
            <person name="Rozas J."/>
            <person name="Schwartz L.M."/>
            <person name="Smith W."/>
            <person name="Southgate A."/>
            <person name="Vilcinskas A."/>
            <person name="Vogt R."/>
            <person name="Wang P."/>
            <person name="Werren J."/>
            <person name="Yu X.Q."/>
            <person name="Zhou J.J."/>
            <person name="Brown S.J."/>
            <person name="Scherer S.E."/>
            <person name="Richards S."/>
            <person name="Blissard G.W."/>
        </authorList>
    </citation>
    <scope>NUCLEOTIDE SEQUENCE</scope>
</reference>
<reference evidence="10" key="2">
    <citation type="submission" date="2020-12" db="EMBL/GenBank/DDBJ databases">
        <authorList>
            <person name="Kanost M."/>
        </authorList>
    </citation>
    <scope>NUCLEOTIDE SEQUENCE</scope>
</reference>
<dbReference type="InterPro" id="IPR034596">
    <property type="entry name" value="Ribosomal_mL52"/>
</dbReference>
<evidence type="ECO:0000313" key="11">
    <source>
        <dbReference type="Proteomes" id="UP000791440"/>
    </source>
</evidence>
<evidence type="ECO:0000256" key="6">
    <source>
        <dbReference type="ARBA" id="ARBA00023274"/>
    </source>
</evidence>
<evidence type="ECO:0000256" key="9">
    <source>
        <dbReference type="SAM" id="MobiDB-lite"/>
    </source>
</evidence>
<name>A0A922CWJ1_MANSE</name>
<protein>
    <recommendedName>
        <fullName evidence="7">Large ribosomal subunit protein mL52</fullName>
    </recommendedName>
    <alternativeName>
        <fullName evidence="8">39S ribosomal protein L52, mitochondrial</fullName>
    </alternativeName>
</protein>
<dbReference type="GO" id="GO:0005762">
    <property type="term" value="C:mitochondrial large ribosomal subunit"/>
    <property type="evidence" value="ECO:0007669"/>
    <property type="project" value="InterPro"/>
</dbReference>
<evidence type="ECO:0000256" key="4">
    <source>
        <dbReference type="ARBA" id="ARBA00022980"/>
    </source>
</evidence>
<keyword evidence="4" id="KW-0689">Ribosomal protein</keyword>
<keyword evidence="6" id="KW-0687">Ribonucleoprotein</keyword>
<dbReference type="GO" id="GO:0032543">
    <property type="term" value="P:mitochondrial translation"/>
    <property type="evidence" value="ECO:0007669"/>
    <property type="project" value="InterPro"/>
</dbReference>
<comment type="caution">
    <text evidence="10">The sequence shown here is derived from an EMBL/GenBank/DDBJ whole genome shotgun (WGS) entry which is preliminary data.</text>
</comment>
<comment type="subcellular location">
    <subcellularLocation>
        <location evidence="1">Mitochondrion</location>
    </subcellularLocation>
</comment>
<evidence type="ECO:0000256" key="7">
    <source>
        <dbReference type="ARBA" id="ARBA00035181"/>
    </source>
</evidence>
<dbReference type="GO" id="GO:0003735">
    <property type="term" value="F:structural constituent of ribosome"/>
    <property type="evidence" value="ECO:0007669"/>
    <property type="project" value="InterPro"/>
</dbReference>